<accession>A0A420RVB5</accession>
<dbReference type="AlphaFoldDB" id="A0A420RVB5"/>
<reference evidence="1 2" key="1">
    <citation type="journal article" date="2018" name="Sci. Rep.">
        <title>Characterisation of pathogen-specific regions and novel effector candidates in Fusarium oxysporum f. sp. cepae.</title>
        <authorList>
            <person name="Armitage A.D."/>
            <person name="Taylor A."/>
            <person name="Sobczyk M.K."/>
            <person name="Baxter L."/>
            <person name="Greenfield B.P."/>
            <person name="Bates H.J."/>
            <person name="Wilson F."/>
            <person name="Jackson A.C."/>
            <person name="Ott S."/>
            <person name="Harrison R.J."/>
            <person name="Clarkson J.P."/>
        </authorList>
    </citation>
    <scope>NUCLEOTIDE SEQUENCE [LARGE SCALE GENOMIC DNA]</scope>
    <source>
        <strain evidence="1 2">Fp_A8</strain>
    </source>
</reference>
<comment type="caution">
    <text evidence="1">The sequence shown here is derived from an EMBL/GenBank/DDBJ whole genome shotgun (WGS) entry which is preliminary data.</text>
</comment>
<organism evidence="1 2">
    <name type="scientific">Gibberella intermedia</name>
    <name type="common">Bulb rot disease fungus</name>
    <name type="synonym">Fusarium proliferatum</name>
    <dbReference type="NCBI Taxonomy" id="948311"/>
    <lineage>
        <taxon>Eukaryota</taxon>
        <taxon>Fungi</taxon>
        <taxon>Dikarya</taxon>
        <taxon>Ascomycota</taxon>
        <taxon>Pezizomycotina</taxon>
        <taxon>Sordariomycetes</taxon>
        <taxon>Hypocreomycetidae</taxon>
        <taxon>Hypocreales</taxon>
        <taxon>Nectriaceae</taxon>
        <taxon>Fusarium</taxon>
        <taxon>Fusarium fujikuroi species complex</taxon>
    </lineage>
</organism>
<name>A0A420RVB5_GIBIN</name>
<evidence type="ECO:0000313" key="2">
    <source>
        <dbReference type="Proteomes" id="UP000283569"/>
    </source>
</evidence>
<evidence type="ECO:0000313" key="1">
    <source>
        <dbReference type="EMBL" id="RKL20964.1"/>
    </source>
</evidence>
<sequence length="84" mass="9192">MGDPVTTAPTPSRADALIREHRASMHPETLRAWASDAVDELGRLQADNELLRGDYALRGAQIQRMATLIDELEARKAPSPAKEA</sequence>
<dbReference type="Proteomes" id="UP000283569">
    <property type="component" value="Unassembled WGS sequence"/>
</dbReference>
<proteinExistence type="predicted"/>
<gene>
    <name evidence="1" type="ORF">BFJ72_g14934</name>
</gene>
<dbReference type="EMBL" id="MRDB01000142">
    <property type="protein sequence ID" value="RKL20964.1"/>
    <property type="molecule type" value="Genomic_DNA"/>
</dbReference>
<protein>
    <submittedName>
        <fullName evidence="1">Uncharacterized protein</fullName>
    </submittedName>
</protein>